<keyword evidence="1" id="KW-0812">Transmembrane</keyword>
<dbReference type="STRING" id="1255658.FM114_07310"/>
<dbReference type="SUPFAM" id="SSF53474">
    <property type="entry name" value="alpha/beta-Hydrolases"/>
    <property type="match status" value="1"/>
</dbReference>
<dbReference type="Proteomes" id="UP000188342">
    <property type="component" value="Unassembled WGS sequence"/>
</dbReference>
<dbReference type="InterPro" id="IPR050583">
    <property type="entry name" value="Mycobacterial_A85_antigen"/>
</dbReference>
<dbReference type="PANTHER" id="PTHR48098:SF1">
    <property type="entry name" value="DIACYLGLYCEROL ACYLTRANSFERASE_MYCOLYLTRANSFERASE AG85A"/>
    <property type="match status" value="1"/>
</dbReference>
<dbReference type="InterPro" id="IPR000801">
    <property type="entry name" value="Esterase-like"/>
</dbReference>
<gene>
    <name evidence="2" type="ORF">FM114_07310</name>
</gene>
<evidence type="ECO:0000313" key="2">
    <source>
        <dbReference type="EMBL" id="SJN30936.1"/>
    </source>
</evidence>
<dbReference type="GO" id="GO:0016747">
    <property type="term" value="F:acyltransferase activity, transferring groups other than amino-acyl groups"/>
    <property type="evidence" value="ECO:0007669"/>
    <property type="project" value="TreeGrafter"/>
</dbReference>
<evidence type="ECO:0000256" key="1">
    <source>
        <dbReference type="SAM" id="Phobius"/>
    </source>
</evidence>
<reference evidence="2 3" key="1">
    <citation type="submission" date="2017-02" db="EMBL/GenBank/DDBJ databases">
        <authorList>
            <person name="Peterson S.W."/>
        </authorList>
    </citation>
    <scope>NUCLEOTIDE SEQUENCE [LARGE SCALE GENOMIC DNA]</scope>
    <source>
        <strain evidence="2 3">LSP_Lj1</strain>
    </source>
</reference>
<dbReference type="Pfam" id="PF00756">
    <property type="entry name" value="Esterase"/>
    <property type="match status" value="1"/>
</dbReference>
<dbReference type="PANTHER" id="PTHR48098">
    <property type="entry name" value="ENTEROCHELIN ESTERASE-RELATED"/>
    <property type="match status" value="1"/>
</dbReference>
<dbReference type="AlphaFoldDB" id="A0A1R4JFZ2"/>
<feature type="transmembrane region" description="Helical" evidence="1">
    <location>
        <begin position="34"/>
        <end position="53"/>
    </location>
</feature>
<dbReference type="InterPro" id="IPR029058">
    <property type="entry name" value="AB_hydrolase_fold"/>
</dbReference>
<keyword evidence="3" id="KW-1185">Reference proteome</keyword>
<proteinExistence type="predicted"/>
<protein>
    <submittedName>
        <fullName evidence="2">Possible esterase</fullName>
    </submittedName>
</protein>
<keyword evidence="1" id="KW-1133">Transmembrane helix</keyword>
<evidence type="ECO:0000313" key="3">
    <source>
        <dbReference type="Proteomes" id="UP000188342"/>
    </source>
</evidence>
<dbReference type="EMBL" id="FUKQ01000029">
    <property type="protein sequence ID" value="SJN30936.1"/>
    <property type="molecule type" value="Genomic_DNA"/>
</dbReference>
<organism evidence="2 3">
    <name type="scientific">Luteococcus japonicus LSP_Lj1</name>
    <dbReference type="NCBI Taxonomy" id="1255658"/>
    <lineage>
        <taxon>Bacteria</taxon>
        <taxon>Bacillati</taxon>
        <taxon>Actinomycetota</taxon>
        <taxon>Actinomycetes</taxon>
        <taxon>Propionibacteriales</taxon>
        <taxon>Propionibacteriaceae</taxon>
        <taxon>Luteococcus</taxon>
    </lineage>
</organism>
<name>A0A1R4JFZ2_9ACTN</name>
<keyword evidence="1" id="KW-0472">Membrane</keyword>
<dbReference type="Gene3D" id="3.40.50.1820">
    <property type="entry name" value="alpha/beta hydrolase"/>
    <property type="match status" value="1"/>
</dbReference>
<accession>A0A1R4JFZ2</accession>
<sequence>MRWVAIALGLVAVAAATVLVTLRARRRWVDVAKAVLALLVSNAVLLGSAFLYLNVTNAWYPTLADLVQGPQPVAEAHIGARDPHKTFGREQLVRTDGRRLPALPQPGQRLQHLEVSTADGLRRWPVDVLLPAGYFDPANAHRAYPVLLAAHGVPGSLPVFQGRMSLAQLTDPVVARHEVQPFIAVIPSITPGLDSECVLGPDGATQMEQWLAQDVPNQVRNRFRVMQQRTAWAWLGYSAGGWCAAMMPMTHPDRFAAGVVLGGYFRPWWGTSKPPADQADALARRLDLVDVARRACPRVALYVQTAKDDKASWPTTNAFLGRVHAPMAVTAEVNQRGGHSFNLWVPGMVRGVQWLGRTVPGFAP</sequence>